<gene>
    <name evidence="4" type="ORF">OLC1_LOCUS17579</name>
</gene>
<organism evidence="4 5">
    <name type="scientific">Oldenlandia corymbosa var. corymbosa</name>
    <dbReference type="NCBI Taxonomy" id="529605"/>
    <lineage>
        <taxon>Eukaryota</taxon>
        <taxon>Viridiplantae</taxon>
        <taxon>Streptophyta</taxon>
        <taxon>Embryophyta</taxon>
        <taxon>Tracheophyta</taxon>
        <taxon>Spermatophyta</taxon>
        <taxon>Magnoliopsida</taxon>
        <taxon>eudicotyledons</taxon>
        <taxon>Gunneridae</taxon>
        <taxon>Pentapetalae</taxon>
        <taxon>asterids</taxon>
        <taxon>lamiids</taxon>
        <taxon>Gentianales</taxon>
        <taxon>Rubiaceae</taxon>
        <taxon>Rubioideae</taxon>
        <taxon>Spermacoceae</taxon>
        <taxon>Hedyotis-Oldenlandia complex</taxon>
        <taxon>Oldenlandia</taxon>
    </lineage>
</organism>
<reference evidence="4" key="1">
    <citation type="submission" date="2023-03" db="EMBL/GenBank/DDBJ databases">
        <authorList>
            <person name="Julca I."/>
        </authorList>
    </citation>
    <scope>NUCLEOTIDE SEQUENCE</scope>
</reference>
<dbReference type="SUPFAM" id="SSF53098">
    <property type="entry name" value="Ribonuclease H-like"/>
    <property type="match status" value="1"/>
</dbReference>
<evidence type="ECO:0000256" key="1">
    <source>
        <dbReference type="SAM" id="MobiDB-lite"/>
    </source>
</evidence>
<accession>A0AAV1DPN6</accession>
<dbReference type="Proteomes" id="UP001161247">
    <property type="component" value="Chromosome 6"/>
</dbReference>
<feature type="compositionally biased region" description="Basic and acidic residues" evidence="1">
    <location>
        <begin position="320"/>
        <end position="334"/>
    </location>
</feature>
<feature type="compositionally biased region" description="Acidic residues" evidence="1">
    <location>
        <begin position="303"/>
        <end position="314"/>
    </location>
</feature>
<protein>
    <submittedName>
        <fullName evidence="4">OLC1v1009659C1</fullName>
    </submittedName>
</protein>
<evidence type="ECO:0000259" key="3">
    <source>
        <dbReference type="Pfam" id="PF05699"/>
    </source>
</evidence>
<feature type="region of interest" description="Disordered" evidence="1">
    <location>
        <begin position="37"/>
        <end position="71"/>
    </location>
</feature>
<name>A0AAV1DPN6_OLDCO</name>
<dbReference type="PANTHER" id="PTHR32166:SF105">
    <property type="entry name" value="HAT DIMERIZATION DOMAIN-CONTAINING PROTEIN"/>
    <property type="match status" value="1"/>
</dbReference>
<dbReference type="Pfam" id="PF05699">
    <property type="entry name" value="Dimer_Tnp_hAT"/>
    <property type="match status" value="1"/>
</dbReference>
<dbReference type="Pfam" id="PF04937">
    <property type="entry name" value="DUF659"/>
    <property type="match status" value="1"/>
</dbReference>
<dbReference type="InterPro" id="IPR008906">
    <property type="entry name" value="HATC_C_dom"/>
</dbReference>
<feature type="domain" description="HAT C-terminal dimerisation" evidence="3">
    <location>
        <begin position="629"/>
        <end position="697"/>
    </location>
</feature>
<evidence type="ECO:0000259" key="2">
    <source>
        <dbReference type="Pfam" id="PF04937"/>
    </source>
</evidence>
<dbReference type="InterPro" id="IPR012337">
    <property type="entry name" value="RNaseH-like_sf"/>
</dbReference>
<evidence type="ECO:0000313" key="4">
    <source>
        <dbReference type="EMBL" id="CAI9109764.1"/>
    </source>
</evidence>
<dbReference type="PANTHER" id="PTHR32166">
    <property type="entry name" value="OSJNBA0013A04.12 PROTEIN"/>
    <property type="match status" value="1"/>
</dbReference>
<dbReference type="AlphaFoldDB" id="A0AAV1DPN6"/>
<dbReference type="EMBL" id="OX459123">
    <property type="protein sequence ID" value="CAI9109764.1"/>
    <property type="molecule type" value="Genomic_DNA"/>
</dbReference>
<feature type="compositionally biased region" description="Polar residues" evidence="1">
    <location>
        <begin position="37"/>
        <end position="55"/>
    </location>
</feature>
<feature type="region of interest" description="Disordered" evidence="1">
    <location>
        <begin position="302"/>
        <end position="335"/>
    </location>
</feature>
<proteinExistence type="predicted"/>
<evidence type="ECO:0000313" key="5">
    <source>
        <dbReference type="Proteomes" id="UP001161247"/>
    </source>
</evidence>
<keyword evidence="5" id="KW-1185">Reference proteome</keyword>
<sequence>MDYSVPKLQRSSQMSSEFLYLDTLVNAHGAIDNSVMHQQHPRGSSTGNESSTANSRKFDSPELRPSPPLYGHSNIRIEDRGLFHMEVSPPKPAIDSGLPNDGLPEMVMAMIPESESRETVIFLLRNAMSLNGLRVVDRVEYVDVVCLALETESLHLEGLAFSTFSSFEASHPQLPPNFGAISIAASSFAGELTRPFLTSEKPKKLPDDISLKVLEGNSLSDAFRYDISSLCKKLRQMEYEEQSYLNFHGNDDIDEEDQIGHKNKGKNVVSDKGLVINMTPLRSLGRHRQPDTKEFSALYMNSDNEEEEEDEEEAAPVHHMSTEKSSGREKRSGSDVRLAVKGMFSATSSEPPSKRPRFDVTALKTPKTQTQSSGKPLKACSSKKSRRDVVSAICKFFHHAGIPVQAANSPYFHKMLEAVGHYGPDLVGPSSRVLSGRFLQDEIFTIKNYLAEYRASWAVTGCSILADSWRDTQDDGKEVEKLVLNASFWKRVQYVKKSVEPVVDVLLKINGDERLSVPFIYNCMFRAKMDIKDNHGDDARKYTPFWNVIDCHWNSLSHHPLYLAAYFLNPAYHYRADFVPHPDVMRGLTACIVRLEPDNTKRISASMQISDFDAAKADFGTDLAISTRVELDPAAWWQQHGINCLELQRIAVRILSQTCSSFGCEHSWSMFDKMYSRRHNHTAQRRLNDIIYVHYNLRLRERQIRKRSGDSIPLESILDETLLYDWIVEAEKQSIQEDEEISFSDMEHVETHENELDYEDGSAEFRKGSLEMLTVADIVDPLDITPANTFTGSDDEAEMDFLDDNLSD</sequence>
<feature type="domain" description="DUF659" evidence="2">
    <location>
        <begin position="429"/>
        <end position="474"/>
    </location>
</feature>
<dbReference type="GO" id="GO:0046983">
    <property type="term" value="F:protein dimerization activity"/>
    <property type="evidence" value="ECO:0007669"/>
    <property type="project" value="InterPro"/>
</dbReference>
<dbReference type="InterPro" id="IPR007021">
    <property type="entry name" value="DUF659"/>
</dbReference>